<organism evidence="5 6">
    <name type="scientific">Secundilactobacillus angelensis</name>
    <dbReference type="NCBI Taxonomy" id="2722706"/>
    <lineage>
        <taxon>Bacteria</taxon>
        <taxon>Bacillati</taxon>
        <taxon>Bacillota</taxon>
        <taxon>Bacilli</taxon>
        <taxon>Lactobacillales</taxon>
        <taxon>Lactobacillaceae</taxon>
        <taxon>Secundilactobacillus</taxon>
    </lineage>
</organism>
<keyword evidence="6" id="KW-1185">Reference proteome</keyword>
<keyword evidence="1" id="KW-0677">Repeat</keyword>
<feature type="compositionally biased region" description="Low complexity" evidence="2">
    <location>
        <begin position="131"/>
        <end position="152"/>
    </location>
</feature>
<feature type="domain" description="MucBP" evidence="3">
    <location>
        <begin position="1061"/>
        <end position="1108"/>
    </location>
</feature>
<feature type="compositionally biased region" description="Polar residues" evidence="2">
    <location>
        <begin position="160"/>
        <end position="172"/>
    </location>
</feature>
<reference evidence="5 6" key="1">
    <citation type="submission" date="2020-04" db="EMBL/GenBank/DDBJ databases">
        <title>A novel species of genus Lactobacillus that was isolated from fermented food Zha-chili.</title>
        <authorList>
            <person name="Zhang Z."/>
        </authorList>
    </citation>
    <scope>NUCLEOTIDE SEQUENCE [LARGE SCALE GENOMIC DNA]</scope>
    <source>
        <strain evidence="6">HBUAS51383</strain>
    </source>
</reference>
<accession>A0ABX1KUE7</accession>
<feature type="domain" description="MucBP" evidence="3">
    <location>
        <begin position="828"/>
        <end position="899"/>
    </location>
</feature>
<dbReference type="Gene3D" id="3.80.10.10">
    <property type="entry name" value="Ribonuclease Inhibitor"/>
    <property type="match status" value="1"/>
</dbReference>
<evidence type="ECO:0000259" key="3">
    <source>
        <dbReference type="Pfam" id="PF06458"/>
    </source>
</evidence>
<gene>
    <name evidence="5" type="ORF">HC026_01360</name>
</gene>
<dbReference type="InterPro" id="IPR044081">
    <property type="entry name" value="DUF5776"/>
</dbReference>
<sequence length="1385" mass="150237">MTKYHLNHSFNRFPSHYFYVVALVSTGLFFGHTVTTAKAATPENATPTSDTTDSTDQSASSTILRTAGTVQTESTKQQSAGNEFSEVSTNSSVDNTSQASAANPETVTATEDTTASGTDDPSHSDTDIPETTANSDPSTSTSTATLTITPASGTIPLDNDATTPTIDENGNLTTTAATTEPVTDITIDPQNATVVAPDALGVKPVGGIKLNVPVPTDGKDAIKATNAYYYTIDGDINIYNQMANYHGSLKDASDGAWQGSDYAAKIPTTANGVDPATKQYYIDEWMPDIWFQYLLWTTQYSTQYQSWGTFKTTFSKSSLSNLTNFTVTEASQQTSSTDLTATPIYTALVQTQSLEGLQYAQNLNTINFTVNSDVSESLYGGDIQSHLWDISALGEISSLRSVRFIDTSIQDISALRANSLLNNLELSFNQISDISGFTAPWTHVNSPGNPLGSARYSSISMPLLVLQPGTTSVEVSYNVKGVDGSFSHMIPSDGNDFGNEVWGQFKASTADAVSEDNHTIVFYNLLTPPAGNVGWLSAAHTFYMDGDDGSAFDVWVFIPYIISNNYGTTKVNYENLLPNGQQEEIATSTPLSGPVNNPFDVSTDPNTTYPLEWLTDKYGSNYLVLDGTGNYSDFVANNGLAKAVPVSGSYTADPQTLTVLFAPTTQLTVQRGYYQSDGQFITISPDTQVDQTLTTNLVVSDQVTTIPNFHFKSAELVATNGTSTPVTTPTLPYLTADNQLRLVYDPDQVTIPITYVDNLNHVIHPAATFSGTVIDTVSPSSTTSQLPIPDYTFDHYALNDGTPITSAVTLAELKAGLKLVYTGNSLSITVNYVDDLGQPLQTSQISGAVNTTLPDTFTTDQQINIPDYTFSRIETLNHQPIPADATYNTIREGITVVYQGNEISVPIDYKDANGNSIADESTFNHAINSPLTAAQLADLVPTIKYYSFVEAQDKASNTLNLPVTIASIRDGIQLIYSENSTSVTIEYVDPAGNPIQQPTFIEGKPSEQLTGEQIAVPELPGYTFDHFEDNNGNVLTLPITISQVIDNGFQVVYQPVKVSIPVFYVDTSGQTIAATLQVPGNYQDPFTGDSLTALQQAIPGYTFSRMQGANGAAISLPNILGELQNGIYLIYTLNSINVIPPVTPPIETPADNNHEVVPPKVIYAMKQLSLHSEVNFTADNIIMTYVKKPRIYRPRFIVLGTARDSQNRLRYLVRDINPKSDTFGLVGYVTANPEYVRSAYYHIVPTTITVINSKGINGYSTPNLTGKLAHYRQGTVLQVASIIQDRTATRFVLNNGQIVTASKLLVKMGTIPQPTNATKLNALNRYSDLNLTVRTAHFKAATAKSFPIISWDYSNGSNYHVKSLKRYQINGGYITAYSKLVKTNY</sequence>
<dbReference type="Pfam" id="PF06458">
    <property type="entry name" value="MucBP"/>
    <property type="match status" value="5"/>
</dbReference>
<feature type="region of interest" description="Disordered" evidence="2">
    <location>
        <begin position="41"/>
        <end position="178"/>
    </location>
</feature>
<feature type="domain" description="DUF5776" evidence="4">
    <location>
        <begin position="1240"/>
        <end position="1306"/>
    </location>
</feature>
<feature type="compositionally biased region" description="Polar residues" evidence="2">
    <location>
        <begin position="68"/>
        <end position="119"/>
    </location>
</feature>
<feature type="compositionally biased region" description="Low complexity" evidence="2">
    <location>
        <begin position="48"/>
        <end position="62"/>
    </location>
</feature>
<feature type="domain" description="MucBP" evidence="3">
    <location>
        <begin position="983"/>
        <end position="1033"/>
    </location>
</feature>
<dbReference type="Gene3D" id="3.10.20.320">
    <property type="entry name" value="Putative peptidoglycan bound protein (lpxtg motif)"/>
    <property type="match status" value="4"/>
</dbReference>
<dbReference type="Proteomes" id="UP000763447">
    <property type="component" value="Unassembled WGS sequence"/>
</dbReference>
<dbReference type="Pfam" id="PF19087">
    <property type="entry name" value="DUF5776"/>
    <property type="match status" value="1"/>
</dbReference>
<name>A0ABX1KUE7_9LACO</name>
<evidence type="ECO:0000256" key="1">
    <source>
        <dbReference type="ARBA" id="ARBA00022737"/>
    </source>
</evidence>
<feature type="domain" description="MucBP" evidence="3">
    <location>
        <begin position="905"/>
        <end position="956"/>
    </location>
</feature>
<dbReference type="InterPro" id="IPR032675">
    <property type="entry name" value="LRR_dom_sf"/>
</dbReference>
<protein>
    <submittedName>
        <fullName evidence="5">Uncharacterized protein</fullName>
    </submittedName>
</protein>
<dbReference type="RefSeq" id="WP_168924187.1">
    <property type="nucleotide sequence ID" value="NZ_JAAXLJ010000002.1"/>
</dbReference>
<evidence type="ECO:0000313" key="5">
    <source>
        <dbReference type="EMBL" id="NLR17561.1"/>
    </source>
</evidence>
<proteinExistence type="predicted"/>
<dbReference type="InterPro" id="IPR009459">
    <property type="entry name" value="MucBP_dom"/>
</dbReference>
<comment type="caution">
    <text evidence="5">The sequence shown here is derived from an EMBL/GenBank/DDBJ whole genome shotgun (WGS) entry which is preliminary data.</text>
</comment>
<evidence type="ECO:0000259" key="4">
    <source>
        <dbReference type="Pfam" id="PF19087"/>
    </source>
</evidence>
<dbReference type="EMBL" id="JAAXLJ010000002">
    <property type="protein sequence ID" value="NLR17561.1"/>
    <property type="molecule type" value="Genomic_DNA"/>
</dbReference>
<feature type="domain" description="MucBP" evidence="3">
    <location>
        <begin position="751"/>
        <end position="797"/>
    </location>
</feature>
<evidence type="ECO:0000313" key="6">
    <source>
        <dbReference type="Proteomes" id="UP000763447"/>
    </source>
</evidence>
<evidence type="ECO:0000256" key="2">
    <source>
        <dbReference type="SAM" id="MobiDB-lite"/>
    </source>
</evidence>